<evidence type="ECO:0000256" key="7">
    <source>
        <dbReference type="SAM" id="MobiDB-lite"/>
    </source>
</evidence>
<comment type="similarity">
    <text evidence="1 5 6">Belongs to the peptidase S8 family.</text>
</comment>
<dbReference type="SUPFAM" id="SSF54897">
    <property type="entry name" value="Protease propeptides/inhibitors"/>
    <property type="match status" value="1"/>
</dbReference>
<feature type="signal peptide" evidence="8">
    <location>
        <begin position="1"/>
        <end position="29"/>
    </location>
</feature>
<accession>A0A0L8MAG4</accession>
<protein>
    <submittedName>
        <fullName evidence="10">Peptidase S8</fullName>
    </submittedName>
</protein>
<feature type="active site" description="Charge relay system" evidence="5">
    <location>
        <position position="200"/>
    </location>
</feature>
<dbReference type="PANTHER" id="PTHR43806">
    <property type="entry name" value="PEPTIDASE S8"/>
    <property type="match status" value="1"/>
</dbReference>
<sequence>MRLLARVATAALIATLVPVLAGTASSSAAAPEPTPAPLRLAANAVPGQYIVTLGDKVSPAEVAKRLGLKPSFLYSKALNGFAAPLTPLQLTLVRNALGVKSVEQDAKLKSEWTPTTSQAPRSPSTSWGLDRIDQKTWDTDNGTGDGQFTVEGNGAGVTAYILDTGIDYKHTEFGGPDNTRATFGFDAVGDGGNGQDCNGHGTHVAGTVAGRTYGVASKANLVSVRVLGCDGTGTYSGMIAGLDWVAKNAVQPAVLNGSLGGDKSVALNDAATALSDAGVLPIIAAGNSAKDANFVSPASALRVVTVAASNKWDEETSFSNWGTAVEFYAPGEDILSAKLGGGSVLESGTSMAAPHATGVAVLYKQKNPKADPADIADFLETESTKDVLSKISKSSPNAMLFTGGV</sequence>
<evidence type="ECO:0000313" key="10">
    <source>
        <dbReference type="EMBL" id="KOG47412.1"/>
    </source>
</evidence>
<dbReference type="Proteomes" id="UP000037084">
    <property type="component" value="Unassembled WGS sequence"/>
</dbReference>
<dbReference type="Pfam" id="PF00082">
    <property type="entry name" value="Peptidase_S8"/>
    <property type="match status" value="1"/>
</dbReference>
<feature type="active site" description="Charge relay system" evidence="5">
    <location>
        <position position="163"/>
    </location>
</feature>
<feature type="domain" description="Peptidase S8/S53" evidence="9">
    <location>
        <begin position="154"/>
        <end position="385"/>
    </location>
</feature>
<feature type="chain" id="PRO_5005587193" evidence="8">
    <location>
        <begin position="30"/>
        <end position="405"/>
    </location>
</feature>
<dbReference type="GO" id="GO:0006508">
    <property type="term" value="P:proteolysis"/>
    <property type="evidence" value="ECO:0007669"/>
    <property type="project" value="UniProtKB-KW"/>
</dbReference>
<dbReference type="InterPro" id="IPR034193">
    <property type="entry name" value="PCSK9_ProteinaseK-like"/>
</dbReference>
<evidence type="ECO:0000256" key="4">
    <source>
        <dbReference type="ARBA" id="ARBA00022825"/>
    </source>
</evidence>
<dbReference type="PANTHER" id="PTHR43806:SF11">
    <property type="entry name" value="CEREVISIN-RELATED"/>
    <property type="match status" value="1"/>
</dbReference>
<gene>
    <name evidence="10" type="ORF">ADK75_23845</name>
</gene>
<dbReference type="InterPro" id="IPR037045">
    <property type="entry name" value="S8pro/Inhibitor_I9_sf"/>
</dbReference>
<keyword evidence="4 5" id="KW-0720">Serine protease</keyword>
<dbReference type="InterPro" id="IPR000209">
    <property type="entry name" value="Peptidase_S8/S53_dom"/>
</dbReference>
<organism evidence="10 11">
    <name type="scientific">Streptomyces virginiae</name>
    <name type="common">Streptomyces cinnamonensis</name>
    <dbReference type="NCBI Taxonomy" id="1961"/>
    <lineage>
        <taxon>Bacteria</taxon>
        <taxon>Bacillati</taxon>
        <taxon>Actinomycetota</taxon>
        <taxon>Actinomycetes</taxon>
        <taxon>Kitasatosporales</taxon>
        <taxon>Streptomycetaceae</taxon>
        <taxon>Streptomyces</taxon>
    </lineage>
</organism>
<dbReference type="GO" id="GO:0005615">
    <property type="term" value="C:extracellular space"/>
    <property type="evidence" value="ECO:0007669"/>
    <property type="project" value="TreeGrafter"/>
</dbReference>
<keyword evidence="3 5" id="KW-0378">Hydrolase</keyword>
<evidence type="ECO:0000256" key="2">
    <source>
        <dbReference type="ARBA" id="ARBA00022670"/>
    </source>
</evidence>
<dbReference type="InterPro" id="IPR022398">
    <property type="entry name" value="Peptidase_S8_His-AS"/>
</dbReference>
<dbReference type="InterPro" id="IPR023828">
    <property type="entry name" value="Peptidase_S8_Ser-AS"/>
</dbReference>
<evidence type="ECO:0000256" key="5">
    <source>
        <dbReference type="PROSITE-ProRule" id="PRU01240"/>
    </source>
</evidence>
<dbReference type="PROSITE" id="PS00137">
    <property type="entry name" value="SUBTILASE_HIS"/>
    <property type="match status" value="1"/>
</dbReference>
<dbReference type="OrthoDB" id="9798386at2"/>
<keyword evidence="2 5" id="KW-0645">Protease</keyword>
<dbReference type="GO" id="GO:0004252">
    <property type="term" value="F:serine-type endopeptidase activity"/>
    <property type="evidence" value="ECO:0007669"/>
    <property type="project" value="UniProtKB-UniRule"/>
</dbReference>
<dbReference type="InterPro" id="IPR023827">
    <property type="entry name" value="Peptidase_S8_Asp-AS"/>
</dbReference>
<proteinExistence type="inferred from homology"/>
<evidence type="ECO:0000256" key="8">
    <source>
        <dbReference type="SAM" id="SignalP"/>
    </source>
</evidence>
<keyword evidence="8" id="KW-0732">Signal</keyword>
<evidence type="ECO:0000256" key="6">
    <source>
        <dbReference type="RuleBase" id="RU003355"/>
    </source>
</evidence>
<name>A0A0L8MAG4_STRVG</name>
<dbReference type="RefSeq" id="WP_053173726.1">
    <property type="nucleotide sequence ID" value="NZ_LGUV01000338.1"/>
</dbReference>
<dbReference type="InterPro" id="IPR015500">
    <property type="entry name" value="Peptidase_S8_subtilisin-rel"/>
</dbReference>
<comment type="caution">
    <text evidence="10">The sequence shown here is derived from an EMBL/GenBank/DDBJ whole genome shotgun (WGS) entry which is preliminary data.</text>
</comment>
<dbReference type="AlphaFoldDB" id="A0A0L8MAG4"/>
<dbReference type="PROSITE" id="PS51892">
    <property type="entry name" value="SUBTILASE"/>
    <property type="match status" value="1"/>
</dbReference>
<dbReference type="PROSITE" id="PS00138">
    <property type="entry name" value="SUBTILASE_SER"/>
    <property type="match status" value="1"/>
</dbReference>
<evidence type="ECO:0000313" key="11">
    <source>
        <dbReference type="Proteomes" id="UP000037084"/>
    </source>
</evidence>
<dbReference type="EMBL" id="LGUV01000338">
    <property type="protein sequence ID" value="KOG47412.1"/>
    <property type="molecule type" value="Genomic_DNA"/>
</dbReference>
<evidence type="ECO:0000256" key="1">
    <source>
        <dbReference type="ARBA" id="ARBA00011073"/>
    </source>
</evidence>
<feature type="active site" description="Charge relay system" evidence="5">
    <location>
        <position position="350"/>
    </location>
</feature>
<reference evidence="11" key="1">
    <citation type="submission" date="2015-07" db="EMBL/GenBank/DDBJ databases">
        <authorList>
            <consortium name="Consortium for Microbial Forensics and Genomics (microFORGE)"/>
            <person name="Knight B.M."/>
            <person name="Roberts D.P."/>
            <person name="Lin D."/>
            <person name="Hari K."/>
            <person name="Fletcher J."/>
            <person name="Melcher U."/>
            <person name="Blagden T."/>
            <person name="Winegar R.A."/>
        </authorList>
    </citation>
    <scope>NUCLEOTIDE SEQUENCE [LARGE SCALE GENOMIC DNA]</scope>
    <source>
        <strain evidence="11">NRRL B-1447</strain>
    </source>
</reference>
<dbReference type="Gene3D" id="3.30.70.80">
    <property type="entry name" value="Peptidase S8 propeptide/proteinase inhibitor I9"/>
    <property type="match status" value="1"/>
</dbReference>
<dbReference type="InterPro" id="IPR050131">
    <property type="entry name" value="Peptidase_S8_subtilisin-like"/>
</dbReference>
<dbReference type="SUPFAM" id="SSF52743">
    <property type="entry name" value="Subtilisin-like"/>
    <property type="match status" value="1"/>
</dbReference>
<dbReference type="CDD" id="cd04077">
    <property type="entry name" value="Peptidases_S8_PCSK9_ProteinaseK_like"/>
    <property type="match status" value="1"/>
</dbReference>
<evidence type="ECO:0000259" key="9">
    <source>
        <dbReference type="Pfam" id="PF00082"/>
    </source>
</evidence>
<feature type="compositionally biased region" description="Polar residues" evidence="7">
    <location>
        <begin position="112"/>
        <end position="127"/>
    </location>
</feature>
<dbReference type="InterPro" id="IPR036852">
    <property type="entry name" value="Peptidase_S8/S53_dom_sf"/>
</dbReference>
<dbReference type="PATRIC" id="fig|1961.12.peg.5351"/>
<dbReference type="FunFam" id="3.40.50.200:FF:000014">
    <property type="entry name" value="Proteinase K"/>
    <property type="match status" value="1"/>
</dbReference>
<dbReference type="Gene3D" id="3.40.50.200">
    <property type="entry name" value="Peptidase S8/S53 domain"/>
    <property type="match status" value="1"/>
</dbReference>
<feature type="region of interest" description="Disordered" evidence="7">
    <location>
        <begin position="110"/>
        <end position="129"/>
    </location>
</feature>
<dbReference type="PRINTS" id="PR00723">
    <property type="entry name" value="SUBTILISIN"/>
</dbReference>
<dbReference type="PROSITE" id="PS00136">
    <property type="entry name" value="SUBTILASE_ASP"/>
    <property type="match status" value="1"/>
</dbReference>
<evidence type="ECO:0000256" key="3">
    <source>
        <dbReference type="ARBA" id="ARBA00022801"/>
    </source>
</evidence>